<sequence>MCYIFKTEKGGKGEITNKYIYIQGNYKHSVHGLLLECVEDKDEIMEDGVENPFIERTKYPLFSPSYILLYVETDNEGNDCICAQLFQSRFNDDATTRILSQLYYHPSHMLTMHENKNDSDDNVHVNYLEALGFFIDETIPSQEIVSTYQWKWDLLGARDQDRMEKERLKQLQRPDFFAKPRPKPVPKKRSHIDLNYLLERQGAVGTSNASHTNRSSTSTTAKTTGSPSTNSKSKRKDMTSSSEQTRKKKTTAAASNDSWETENKETIKKRLWGTMSKHRGHDRRSEKSKLLYQQIYQSCQYVFRHTMKDEQINSQLLDQVIEKHLGFYEDLDLSFSTAL</sequence>
<protein>
    <recommendedName>
        <fullName evidence="2">Sld7 C-terminal domain-containing protein</fullName>
    </recommendedName>
</protein>
<dbReference type="AlphaFoldDB" id="A0AAD5K987"/>
<feature type="region of interest" description="Disordered" evidence="1">
    <location>
        <begin position="165"/>
        <end position="190"/>
    </location>
</feature>
<reference evidence="3" key="2">
    <citation type="submission" date="2023-02" db="EMBL/GenBank/DDBJ databases">
        <authorList>
            <consortium name="DOE Joint Genome Institute"/>
            <person name="Mondo S.J."/>
            <person name="Chang Y."/>
            <person name="Wang Y."/>
            <person name="Ahrendt S."/>
            <person name="Andreopoulos W."/>
            <person name="Barry K."/>
            <person name="Beard J."/>
            <person name="Benny G.L."/>
            <person name="Blankenship S."/>
            <person name="Bonito G."/>
            <person name="Cuomo C."/>
            <person name="Desiro A."/>
            <person name="Gervers K.A."/>
            <person name="Hundley H."/>
            <person name="Kuo A."/>
            <person name="LaButti K."/>
            <person name="Lang B.F."/>
            <person name="Lipzen A."/>
            <person name="O'Donnell K."/>
            <person name="Pangilinan J."/>
            <person name="Reynolds N."/>
            <person name="Sandor L."/>
            <person name="Smith M.W."/>
            <person name="Tsang A."/>
            <person name="Grigoriev I.V."/>
            <person name="Stajich J.E."/>
            <person name="Spatafora J.W."/>
        </authorList>
    </citation>
    <scope>NUCLEOTIDE SEQUENCE</scope>
    <source>
        <strain evidence="3">RSA 2281</strain>
    </source>
</reference>
<evidence type="ECO:0000313" key="3">
    <source>
        <dbReference type="EMBL" id="KAI9261591.1"/>
    </source>
</evidence>
<evidence type="ECO:0000259" key="2">
    <source>
        <dbReference type="Pfam" id="PF18596"/>
    </source>
</evidence>
<dbReference type="EMBL" id="JAIXMP010000015">
    <property type="protein sequence ID" value="KAI9261591.1"/>
    <property type="molecule type" value="Genomic_DNA"/>
</dbReference>
<feature type="compositionally biased region" description="Basic residues" evidence="1">
    <location>
        <begin position="180"/>
        <end position="190"/>
    </location>
</feature>
<name>A0AAD5K987_9FUNG</name>
<feature type="region of interest" description="Disordered" evidence="1">
    <location>
        <begin position="203"/>
        <end position="263"/>
    </location>
</feature>
<dbReference type="Pfam" id="PF18596">
    <property type="entry name" value="Sld7_C"/>
    <property type="match status" value="1"/>
</dbReference>
<dbReference type="InterPro" id="IPR041260">
    <property type="entry name" value="Sld7_C"/>
</dbReference>
<organism evidence="3 4">
    <name type="scientific">Phascolomyces articulosus</name>
    <dbReference type="NCBI Taxonomy" id="60185"/>
    <lineage>
        <taxon>Eukaryota</taxon>
        <taxon>Fungi</taxon>
        <taxon>Fungi incertae sedis</taxon>
        <taxon>Mucoromycota</taxon>
        <taxon>Mucoromycotina</taxon>
        <taxon>Mucoromycetes</taxon>
        <taxon>Mucorales</taxon>
        <taxon>Lichtheimiaceae</taxon>
        <taxon>Phascolomyces</taxon>
    </lineage>
</organism>
<evidence type="ECO:0000313" key="4">
    <source>
        <dbReference type="Proteomes" id="UP001209540"/>
    </source>
</evidence>
<keyword evidence="4" id="KW-1185">Reference proteome</keyword>
<feature type="compositionally biased region" description="Low complexity" evidence="1">
    <location>
        <begin position="212"/>
        <end position="229"/>
    </location>
</feature>
<reference evidence="3" key="1">
    <citation type="journal article" date="2022" name="IScience">
        <title>Evolution of zygomycete secretomes and the origins of terrestrial fungal ecologies.</title>
        <authorList>
            <person name="Chang Y."/>
            <person name="Wang Y."/>
            <person name="Mondo S."/>
            <person name="Ahrendt S."/>
            <person name="Andreopoulos W."/>
            <person name="Barry K."/>
            <person name="Beard J."/>
            <person name="Benny G.L."/>
            <person name="Blankenship S."/>
            <person name="Bonito G."/>
            <person name="Cuomo C."/>
            <person name="Desiro A."/>
            <person name="Gervers K.A."/>
            <person name="Hundley H."/>
            <person name="Kuo A."/>
            <person name="LaButti K."/>
            <person name="Lang B.F."/>
            <person name="Lipzen A."/>
            <person name="O'Donnell K."/>
            <person name="Pangilinan J."/>
            <person name="Reynolds N."/>
            <person name="Sandor L."/>
            <person name="Smith M.E."/>
            <person name="Tsang A."/>
            <person name="Grigoriev I.V."/>
            <person name="Stajich J.E."/>
            <person name="Spatafora J.W."/>
        </authorList>
    </citation>
    <scope>NUCLEOTIDE SEQUENCE</scope>
    <source>
        <strain evidence="3">RSA 2281</strain>
    </source>
</reference>
<proteinExistence type="predicted"/>
<gene>
    <name evidence="3" type="ORF">BDA99DRAFT_80274</name>
</gene>
<feature type="domain" description="Sld7 C-terminal" evidence="2">
    <location>
        <begin position="261"/>
        <end position="328"/>
    </location>
</feature>
<evidence type="ECO:0000256" key="1">
    <source>
        <dbReference type="SAM" id="MobiDB-lite"/>
    </source>
</evidence>
<dbReference type="Proteomes" id="UP001209540">
    <property type="component" value="Unassembled WGS sequence"/>
</dbReference>
<comment type="caution">
    <text evidence="3">The sequence shown here is derived from an EMBL/GenBank/DDBJ whole genome shotgun (WGS) entry which is preliminary data.</text>
</comment>
<accession>A0AAD5K987</accession>